<name>A0A6M6CCA9_9REOV</name>
<organism evidence="3">
    <name type="scientific">Avian orthoreovirus</name>
    <dbReference type="NCBI Taxonomy" id="38170"/>
    <lineage>
        <taxon>Viruses</taxon>
        <taxon>Riboviria</taxon>
        <taxon>Orthornavirae</taxon>
        <taxon>Duplornaviricota</taxon>
        <taxon>Resentoviricetes</taxon>
        <taxon>Reovirales</taxon>
        <taxon>Spinareoviridae</taxon>
        <taxon>Orthoreovirus</taxon>
        <taxon>Orthoreovirus avis</taxon>
    </lineage>
</organism>
<dbReference type="InterPro" id="IPR041345">
    <property type="entry name" value="Reo_sigmaC_M"/>
</dbReference>
<dbReference type="Gene3D" id="1.20.5.170">
    <property type="match status" value="1"/>
</dbReference>
<evidence type="ECO:0000313" key="3">
    <source>
        <dbReference type="EMBL" id="QJX58250.1"/>
    </source>
</evidence>
<dbReference type="Pfam" id="PF17750">
    <property type="entry name" value="Reo_sigmaC_M"/>
    <property type="match status" value="1"/>
</dbReference>
<feature type="domain" description="Reovirus sigma C capsid protein triple beta spiral" evidence="2">
    <location>
        <begin position="155"/>
        <end position="194"/>
    </location>
</feature>
<accession>A0A6M6CCA9</accession>
<feature type="domain" description="Reovirus sigma C capsid protein C-terminal" evidence="1">
    <location>
        <begin position="197"/>
        <end position="326"/>
    </location>
</feature>
<dbReference type="EMBL" id="MN879690">
    <property type="protein sequence ID" value="QJX58250.1"/>
    <property type="molecule type" value="Genomic_RNA"/>
</dbReference>
<protein>
    <submittedName>
        <fullName evidence="3">Sigma C</fullName>
    </submittedName>
</protein>
<dbReference type="InterPro" id="IPR007662">
    <property type="entry name" value="SigmaC_C"/>
</dbReference>
<dbReference type="Gene3D" id="1.20.5.340">
    <property type="match status" value="1"/>
</dbReference>
<proteinExistence type="predicted"/>
<evidence type="ECO:0000259" key="1">
    <source>
        <dbReference type="Pfam" id="PF04582"/>
    </source>
</evidence>
<reference evidence="3" key="1">
    <citation type="journal article" date="2020" name="Virus Evol.">
        <title>The dynamics of molecular evolution of emerging avian reoviruses through accumulation of point mutations and genetic re-assortment.</title>
        <authorList>
            <person name="Ayalew L.E."/>
            <person name="Ahmed K.A."/>
            <person name="Mekuria Z.H."/>
            <person name="Lockerbie B."/>
            <person name="Popowich S."/>
            <person name="Tikoo S.K."/>
            <person name="Ojkic D."/>
            <person name="Gomis S."/>
        </authorList>
    </citation>
    <scope>NUCLEOTIDE SEQUENCE</scope>
    <source>
        <strain evidence="3">D10</strain>
    </source>
</reference>
<sequence>MDGLTQSQRREVVSLILSLTSNVSINPGDLLQLRDRISALESATASLGESLDNVLSGLSTLTQRVDNLVIVITEIKADLGSLTNNVRDVTASLSTLSGGVSTLSSKVDDHASQLLGLQRSFGTLSTDVVNLKSSVSAQDLKVTDLGQRVSALEKGAGASLLFSPPLKLDGGTVSLDLDPYFCSVAHNLTSYSADAQLMQFKWLVSGTDGSSDTIEMDVNAHCHGPRTDYMMSTAQSLTVTGTSVALVFDLDRLITFPSDLSRLIPSHGFRQATFPVELSFSRDNVTRSYQVYGNFTTARVFKVTFSPGAPGPAILRFLTVRTGIDT</sequence>
<dbReference type="Gene3D" id="2.60.90.40">
    <property type="match status" value="1"/>
</dbReference>
<dbReference type="Gene3D" id="2.10.25.20">
    <property type="entry name" value="reovirus attachment protein sigma1, domain 1"/>
    <property type="match status" value="1"/>
</dbReference>
<dbReference type="Pfam" id="PF04582">
    <property type="entry name" value="Reo_sigmaC"/>
    <property type="match status" value="1"/>
</dbReference>
<evidence type="ECO:0000259" key="2">
    <source>
        <dbReference type="Pfam" id="PF17750"/>
    </source>
</evidence>